<dbReference type="InterPro" id="IPR008889">
    <property type="entry name" value="VQ"/>
</dbReference>
<comment type="caution">
    <text evidence="3">The sequence shown here is derived from an EMBL/GenBank/DDBJ whole genome shotgun (WGS) entry which is preliminary data.</text>
</comment>
<dbReference type="Pfam" id="PF05678">
    <property type="entry name" value="VQ"/>
    <property type="match status" value="1"/>
</dbReference>
<evidence type="ECO:0000313" key="4">
    <source>
        <dbReference type="Proteomes" id="UP000317650"/>
    </source>
</evidence>
<dbReference type="AlphaFoldDB" id="A0A4S8IGF1"/>
<feature type="region of interest" description="Disordered" evidence="1">
    <location>
        <begin position="108"/>
        <end position="130"/>
    </location>
</feature>
<dbReference type="Proteomes" id="UP000317650">
    <property type="component" value="Chromosome 9"/>
</dbReference>
<dbReference type="GO" id="GO:0005634">
    <property type="term" value="C:nucleus"/>
    <property type="evidence" value="ECO:0007669"/>
    <property type="project" value="TreeGrafter"/>
</dbReference>
<evidence type="ECO:0000259" key="2">
    <source>
        <dbReference type="Pfam" id="PF05678"/>
    </source>
</evidence>
<organism evidence="3 4">
    <name type="scientific">Musa balbisiana</name>
    <name type="common">Banana</name>
    <dbReference type="NCBI Taxonomy" id="52838"/>
    <lineage>
        <taxon>Eukaryota</taxon>
        <taxon>Viridiplantae</taxon>
        <taxon>Streptophyta</taxon>
        <taxon>Embryophyta</taxon>
        <taxon>Tracheophyta</taxon>
        <taxon>Spermatophyta</taxon>
        <taxon>Magnoliopsida</taxon>
        <taxon>Liliopsida</taxon>
        <taxon>Zingiberales</taxon>
        <taxon>Musaceae</taxon>
        <taxon>Musa</taxon>
    </lineage>
</organism>
<feature type="domain" description="VQ" evidence="2">
    <location>
        <begin position="128"/>
        <end position="153"/>
    </location>
</feature>
<reference evidence="3 4" key="1">
    <citation type="journal article" date="2019" name="Nat. Plants">
        <title>Genome sequencing of Musa balbisiana reveals subgenome evolution and function divergence in polyploid bananas.</title>
        <authorList>
            <person name="Yao X."/>
        </authorList>
    </citation>
    <scope>NUCLEOTIDE SEQUENCE [LARGE SCALE GENOMIC DNA]</scope>
    <source>
        <strain evidence="4">cv. DH-PKW</strain>
        <tissue evidence="3">Leaves</tissue>
    </source>
</reference>
<dbReference type="EMBL" id="PYDT01000010">
    <property type="protein sequence ID" value="THU46402.1"/>
    <property type="molecule type" value="Genomic_DNA"/>
</dbReference>
<evidence type="ECO:0000256" key="1">
    <source>
        <dbReference type="SAM" id="MobiDB-lite"/>
    </source>
</evidence>
<protein>
    <recommendedName>
        <fullName evidence="2">VQ domain-containing protein</fullName>
    </recommendedName>
</protein>
<dbReference type="PANTHER" id="PTHR33179:SF9">
    <property type="entry name" value="OS01G0278000 PROTEIN"/>
    <property type="match status" value="1"/>
</dbReference>
<dbReference type="InterPro" id="IPR039609">
    <property type="entry name" value="VQ_15/22"/>
</dbReference>
<sequence>MARSGDANAAESLLPPRRGFLAWMLGGGLRIHNCTQVGSEELDPTSPMIKSSLIPPLSVLLKYCRVDQGVRYHLGQLTSAWVTSSLLPISRPYTCNSESAFAGENDALTKDPLTGRVSKKRKSRASKRSPTTYIAADPANFRELVQRITGTPTVEPAGEQQHRAAAGQGSRLLPSRDTSSFYFDRASLGRVEVDVPELPECDPFSLLHPFDSWGVI</sequence>
<accession>A0A4S8IGF1</accession>
<name>A0A4S8IGF1_MUSBA</name>
<dbReference type="GO" id="GO:0005516">
    <property type="term" value="F:calmodulin binding"/>
    <property type="evidence" value="ECO:0007669"/>
    <property type="project" value="TreeGrafter"/>
</dbReference>
<keyword evidence="4" id="KW-1185">Reference proteome</keyword>
<evidence type="ECO:0000313" key="3">
    <source>
        <dbReference type="EMBL" id="THU46402.1"/>
    </source>
</evidence>
<dbReference type="PANTHER" id="PTHR33179">
    <property type="entry name" value="VQ MOTIF-CONTAINING PROTEIN"/>
    <property type="match status" value="1"/>
</dbReference>
<feature type="compositionally biased region" description="Basic residues" evidence="1">
    <location>
        <begin position="117"/>
        <end position="127"/>
    </location>
</feature>
<gene>
    <name evidence="3" type="ORF">C4D60_Mb09t04570</name>
</gene>
<dbReference type="GO" id="GO:0006970">
    <property type="term" value="P:response to osmotic stress"/>
    <property type="evidence" value="ECO:0007669"/>
    <property type="project" value="TreeGrafter"/>
</dbReference>
<proteinExistence type="predicted"/>